<dbReference type="Gene3D" id="2.160.20.10">
    <property type="entry name" value="Single-stranded right-handed beta-helix, Pectin lyase-like"/>
    <property type="match status" value="1"/>
</dbReference>
<evidence type="ECO:0000313" key="6">
    <source>
        <dbReference type="Proteomes" id="UP000810292"/>
    </source>
</evidence>
<dbReference type="InterPro" id="IPR051801">
    <property type="entry name" value="GH28_Enzymes"/>
</dbReference>
<accession>A0A9D9ICN0</accession>
<dbReference type="Proteomes" id="UP000810292">
    <property type="component" value="Unassembled WGS sequence"/>
</dbReference>
<dbReference type="InterPro" id="IPR000743">
    <property type="entry name" value="Glyco_hydro_28"/>
</dbReference>
<dbReference type="PANTHER" id="PTHR31339">
    <property type="entry name" value="PECTIN LYASE-RELATED"/>
    <property type="match status" value="1"/>
</dbReference>
<dbReference type="SMART" id="SM00710">
    <property type="entry name" value="PbH1"/>
    <property type="match status" value="4"/>
</dbReference>
<dbReference type="InterPro" id="IPR006626">
    <property type="entry name" value="PbH1"/>
</dbReference>
<dbReference type="Pfam" id="PF00295">
    <property type="entry name" value="Glyco_hydro_28"/>
    <property type="match status" value="1"/>
</dbReference>
<evidence type="ECO:0000256" key="3">
    <source>
        <dbReference type="ARBA" id="ARBA00023295"/>
    </source>
</evidence>
<dbReference type="GO" id="GO:0005975">
    <property type="term" value="P:carbohydrate metabolic process"/>
    <property type="evidence" value="ECO:0007669"/>
    <property type="project" value="InterPro"/>
</dbReference>
<protein>
    <submittedName>
        <fullName evidence="5">Right-handed parallel beta-helix repeat-containing protein</fullName>
    </submittedName>
</protein>
<reference evidence="5" key="2">
    <citation type="journal article" date="2021" name="PeerJ">
        <title>Extensive microbial diversity within the chicken gut microbiome revealed by metagenomics and culture.</title>
        <authorList>
            <person name="Gilroy R."/>
            <person name="Ravi A."/>
            <person name="Getino M."/>
            <person name="Pursley I."/>
            <person name="Horton D.L."/>
            <person name="Alikhan N.F."/>
            <person name="Baker D."/>
            <person name="Gharbi K."/>
            <person name="Hall N."/>
            <person name="Watson M."/>
            <person name="Adriaenssens E.M."/>
            <person name="Foster-Nyarko E."/>
            <person name="Jarju S."/>
            <person name="Secka A."/>
            <person name="Antonio M."/>
            <person name="Oren A."/>
            <person name="Chaudhuri R.R."/>
            <person name="La Ragione R."/>
            <person name="Hildebrand F."/>
            <person name="Pallen M.J."/>
        </authorList>
    </citation>
    <scope>NUCLEOTIDE SEQUENCE</scope>
    <source>
        <strain evidence="5">14700</strain>
    </source>
</reference>
<comment type="similarity">
    <text evidence="1 4">Belongs to the glycosyl hydrolase 28 family.</text>
</comment>
<evidence type="ECO:0000256" key="4">
    <source>
        <dbReference type="RuleBase" id="RU361169"/>
    </source>
</evidence>
<comment type="caution">
    <text evidence="5">The sequence shown here is derived from an EMBL/GenBank/DDBJ whole genome shotgun (WGS) entry which is preliminary data.</text>
</comment>
<dbReference type="SUPFAM" id="SSF51126">
    <property type="entry name" value="Pectin lyase-like"/>
    <property type="match status" value="1"/>
</dbReference>
<name>A0A9D9ICN0_9SPIO</name>
<dbReference type="AlphaFoldDB" id="A0A9D9ICN0"/>
<evidence type="ECO:0000313" key="5">
    <source>
        <dbReference type="EMBL" id="MBO8469705.1"/>
    </source>
</evidence>
<keyword evidence="2 4" id="KW-0378">Hydrolase</keyword>
<dbReference type="InterPro" id="IPR012334">
    <property type="entry name" value="Pectin_lyas_fold"/>
</dbReference>
<keyword evidence="3 4" id="KW-0326">Glycosidase</keyword>
<gene>
    <name evidence="5" type="ORF">IAA72_07975</name>
</gene>
<dbReference type="InterPro" id="IPR011050">
    <property type="entry name" value="Pectin_lyase_fold/virulence"/>
</dbReference>
<organism evidence="5 6">
    <name type="scientific">Candidatus Ornithospirochaeta stercoravium</name>
    <dbReference type="NCBI Taxonomy" id="2840897"/>
    <lineage>
        <taxon>Bacteria</taxon>
        <taxon>Pseudomonadati</taxon>
        <taxon>Spirochaetota</taxon>
        <taxon>Spirochaetia</taxon>
        <taxon>Spirochaetales</taxon>
        <taxon>Spirochaetaceae</taxon>
        <taxon>Spirochaetaceae incertae sedis</taxon>
        <taxon>Candidatus Ornithospirochaeta</taxon>
    </lineage>
</organism>
<dbReference type="EMBL" id="JADIMF010000135">
    <property type="protein sequence ID" value="MBO8469705.1"/>
    <property type="molecule type" value="Genomic_DNA"/>
</dbReference>
<dbReference type="PANTHER" id="PTHR31339:SF9">
    <property type="entry name" value="PLASMIN AND FIBRONECTIN-BINDING PROTEIN A"/>
    <property type="match status" value="1"/>
</dbReference>
<evidence type="ECO:0000256" key="1">
    <source>
        <dbReference type="ARBA" id="ARBA00008834"/>
    </source>
</evidence>
<dbReference type="GO" id="GO:0004650">
    <property type="term" value="F:polygalacturonase activity"/>
    <property type="evidence" value="ECO:0007669"/>
    <property type="project" value="InterPro"/>
</dbReference>
<reference evidence="5" key="1">
    <citation type="submission" date="2020-10" db="EMBL/GenBank/DDBJ databases">
        <authorList>
            <person name="Gilroy R."/>
        </authorList>
    </citation>
    <scope>NUCLEOTIDE SEQUENCE</scope>
    <source>
        <strain evidence="5">14700</strain>
    </source>
</reference>
<evidence type="ECO:0000256" key="2">
    <source>
        <dbReference type="ARBA" id="ARBA00022801"/>
    </source>
</evidence>
<proteinExistence type="inferred from homology"/>
<sequence length="436" mass="49194">MKEYRTDSIQADGKTIVTESLQKIIDKAHDDNATLVITKGKYLTASIFIRSNMNVIFEDGAELIGTTDEKEYPIIDTRIAGIEMKAYPGILNVNDAENVVISGRGMISGQGRYWWDKYWGEDEKSGYRGEYDAKGLRWAADYDCRRLRNIVVMNSRNITIKDLISSEPGFWNLHVLYSEHVVIDNVFINAGDPHGPSTDGIDIDSSSDVIVRNCTTNTNDDSICIKSGRDADGYRIGRPCHHVTVENCHILSGFGVTIGSEISGGIHDIVLRGLTFENTDCGFRIKSSHPRRGYIRNVIATDLKMINVRYPVHICLDWNRGYSICTLPEEYRLKEIPDHWKKLLEQIPEDVPDTLVENVLLKNITASLTPDYSGRSRAFNIEGYDDQPIQNLIMENVSITADEFGIIKAVKNQEMKNVKLTIKGSNDKSNDDYDNR</sequence>